<organism evidence="1">
    <name type="scientific">Fervidicoccus fontis</name>
    <dbReference type="NCBI Taxonomy" id="683846"/>
    <lineage>
        <taxon>Archaea</taxon>
        <taxon>Thermoproteota</taxon>
        <taxon>Thermoprotei</taxon>
        <taxon>Fervidicoccales</taxon>
        <taxon>Fervidicoccaceae</taxon>
        <taxon>Fervidicoccus</taxon>
    </lineage>
</organism>
<reference evidence="1" key="1">
    <citation type="journal article" date="2020" name="mSystems">
        <title>Genome- and Community-Level Interaction Insights into Carbon Utilization and Element Cycling Functions of Hydrothermarchaeota in Hydrothermal Sediment.</title>
        <authorList>
            <person name="Zhou Z."/>
            <person name="Liu Y."/>
            <person name="Xu W."/>
            <person name="Pan J."/>
            <person name="Luo Z.H."/>
            <person name="Li M."/>
        </authorList>
    </citation>
    <scope>NUCLEOTIDE SEQUENCE [LARGE SCALE GENOMIC DNA]</scope>
    <source>
        <strain evidence="1">SpSt-123</strain>
    </source>
</reference>
<name>A0A7C1HXN6_9CREN</name>
<protein>
    <submittedName>
        <fullName evidence="1">Uncharacterized protein</fullName>
    </submittedName>
</protein>
<evidence type="ECO:0000313" key="1">
    <source>
        <dbReference type="EMBL" id="HDS11267.1"/>
    </source>
</evidence>
<sequence length="74" mass="8739">MKKVDILKNFDFLYNLTRSTRTSTTPLAQNAQINKKIDYETYSFFLLANVYFKEYGANRLYQLLGMRSEKGLNE</sequence>
<proteinExistence type="predicted"/>
<comment type="caution">
    <text evidence="1">The sequence shown here is derived from an EMBL/GenBank/DDBJ whole genome shotgun (WGS) entry which is preliminary data.</text>
</comment>
<accession>A0A7C1HXN6</accession>
<dbReference type="AlphaFoldDB" id="A0A7C1HXN6"/>
<gene>
    <name evidence="1" type="ORF">ENO04_06650</name>
</gene>
<dbReference type="EMBL" id="DSDY01000199">
    <property type="protein sequence ID" value="HDS11267.1"/>
    <property type="molecule type" value="Genomic_DNA"/>
</dbReference>